<dbReference type="Gene3D" id="3.30.450.20">
    <property type="entry name" value="PAS domain"/>
    <property type="match status" value="2"/>
</dbReference>
<dbReference type="SMART" id="SM00331">
    <property type="entry name" value="PP2C_SIG"/>
    <property type="match status" value="1"/>
</dbReference>
<accession>A0A660SNJ6</accession>
<name>A0A660SNJ6_UNCT6</name>
<dbReference type="GO" id="GO:0000160">
    <property type="term" value="P:phosphorelay signal transduction system"/>
    <property type="evidence" value="ECO:0007669"/>
    <property type="project" value="InterPro"/>
</dbReference>
<dbReference type="SMART" id="SM00448">
    <property type="entry name" value="REC"/>
    <property type="match status" value="1"/>
</dbReference>
<dbReference type="GO" id="GO:0016791">
    <property type="term" value="F:phosphatase activity"/>
    <property type="evidence" value="ECO:0007669"/>
    <property type="project" value="TreeGrafter"/>
</dbReference>
<feature type="domain" description="PAS" evidence="7">
    <location>
        <begin position="134"/>
        <end position="205"/>
    </location>
</feature>
<gene>
    <name evidence="9" type="ORF">DRP43_01715</name>
</gene>
<keyword evidence="5" id="KW-0175">Coiled coil</keyword>
<evidence type="ECO:0008006" key="11">
    <source>
        <dbReference type="Google" id="ProtNLM"/>
    </source>
</evidence>
<dbReference type="AlphaFoldDB" id="A0A660SNJ6"/>
<keyword evidence="3" id="KW-0378">Hydrolase</keyword>
<dbReference type="InterPro" id="IPR000014">
    <property type="entry name" value="PAS"/>
</dbReference>
<dbReference type="InterPro" id="IPR000700">
    <property type="entry name" value="PAS-assoc_C"/>
</dbReference>
<evidence type="ECO:0000256" key="4">
    <source>
        <dbReference type="PROSITE-ProRule" id="PRU00169"/>
    </source>
</evidence>
<dbReference type="SMART" id="SM00065">
    <property type="entry name" value="GAF"/>
    <property type="match status" value="1"/>
</dbReference>
<dbReference type="CDD" id="cd00130">
    <property type="entry name" value="PAS"/>
    <property type="match status" value="2"/>
</dbReference>
<dbReference type="PANTHER" id="PTHR43156:SF9">
    <property type="entry name" value="HAMP DOMAIN-CONTAINING PROTEIN"/>
    <property type="match status" value="1"/>
</dbReference>
<feature type="domain" description="Response regulatory" evidence="6">
    <location>
        <begin position="3"/>
        <end position="122"/>
    </location>
</feature>
<dbReference type="Gene3D" id="3.30.450.40">
    <property type="match status" value="1"/>
</dbReference>
<dbReference type="Pfam" id="PF13185">
    <property type="entry name" value="GAF_2"/>
    <property type="match status" value="1"/>
</dbReference>
<dbReference type="Pfam" id="PF07228">
    <property type="entry name" value="SpoIIE"/>
    <property type="match status" value="1"/>
</dbReference>
<dbReference type="SUPFAM" id="SSF52172">
    <property type="entry name" value="CheY-like"/>
    <property type="match status" value="1"/>
</dbReference>
<keyword evidence="2" id="KW-0418">Kinase</keyword>
<dbReference type="PROSITE" id="PS50110">
    <property type="entry name" value="RESPONSE_REGULATORY"/>
    <property type="match status" value="1"/>
</dbReference>
<dbReference type="PROSITE" id="PS50113">
    <property type="entry name" value="PAC"/>
    <property type="match status" value="2"/>
</dbReference>
<dbReference type="InterPro" id="IPR036457">
    <property type="entry name" value="PPM-type-like_dom_sf"/>
</dbReference>
<dbReference type="InterPro" id="IPR013767">
    <property type="entry name" value="PAS_fold"/>
</dbReference>
<dbReference type="GO" id="GO:0006355">
    <property type="term" value="P:regulation of DNA-templated transcription"/>
    <property type="evidence" value="ECO:0007669"/>
    <property type="project" value="InterPro"/>
</dbReference>
<feature type="domain" description="PAC" evidence="8">
    <location>
        <begin position="490"/>
        <end position="543"/>
    </location>
</feature>
<keyword evidence="4" id="KW-0597">Phosphoprotein</keyword>
<dbReference type="Pfam" id="PF13426">
    <property type="entry name" value="PAS_9"/>
    <property type="match status" value="1"/>
</dbReference>
<reference evidence="9 10" key="1">
    <citation type="submission" date="2018-06" db="EMBL/GenBank/DDBJ databases">
        <title>Extensive metabolic versatility and redundancy in microbially diverse, dynamic hydrothermal sediments.</title>
        <authorList>
            <person name="Dombrowski N."/>
            <person name="Teske A."/>
            <person name="Baker B.J."/>
        </authorList>
    </citation>
    <scope>NUCLEOTIDE SEQUENCE [LARGE SCALE GENOMIC DNA]</scope>
    <source>
        <strain evidence="9">B10_G13</strain>
    </source>
</reference>
<dbReference type="Gene3D" id="3.40.50.2300">
    <property type="match status" value="1"/>
</dbReference>
<dbReference type="InterPro" id="IPR011006">
    <property type="entry name" value="CheY-like_superfamily"/>
</dbReference>
<dbReference type="InterPro" id="IPR001789">
    <property type="entry name" value="Sig_transdc_resp-reg_receiver"/>
</dbReference>
<dbReference type="PROSITE" id="PS50112">
    <property type="entry name" value="PAS"/>
    <property type="match status" value="2"/>
</dbReference>
<evidence type="ECO:0000313" key="10">
    <source>
        <dbReference type="Proteomes" id="UP000271125"/>
    </source>
</evidence>
<dbReference type="SUPFAM" id="SSF55785">
    <property type="entry name" value="PYP-like sensor domain (PAS domain)"/>
    <property type="match status" value="2"/>
</dbReference>
<dbReference type="Gene3D" id="3.60.40.10">
    <property type="entry name" value="PPM-type phosphatase domain"/>
    <property type="match status" value="1"/>
</dbReference>
<evidence type="ECO:0000256" key="2">
    <source>
        <dbReference type="ARBA" id="ARBA00022777"/>
    </source>
</evidence>
<comment type="caution">
    <text evidence="9">The sequence shown here is derived from an EMBL/GenBank/DDBJ whole genome shotgun (WGS) entry which is preliminary data.</text>
</comment>
<dbReference type="Pfam" id="PF00072">
    <property type="entry name" value="Response_reg"/>
    <property type="match status" value="1"/>
</dbReference>
<dbReference type="NCBIfam" id="TIGR00229">
    <property type="entry name" value="sensory_box"/>
    <property type="match status" value="2"/>
</dbReference>
<feature type="coiled-coil region" evidence="5">
    <location>
        <begin position="534"/>
        <end position="561"/>
    </location>
</feature>
<evidence type="ECO:0000256" key="1">
    <source>
        <dbReference type="ARBA" id="ARBA00022679"/>
    </source>
</evidence>
<evidence type="ECO:0000313" key="9">
    <source>
        <dbReference type="EMBL" id="RKX72042.1"/>
    </source>
</evidence>
<dbReference type="SMART" id="SM00086">
    <property type="entry name" value="PAC"/>
    <property type="match status" value="2"/>
</dbReference>
<dbReference type="InterPro" id="IPR029016">
    <property type="entry name" value="GAF-like_dom_sf"/>
</dbReference>
<dbReference type="Pfam" id="PF00989">
    <property type="entry name" value="PAS"/>
    <property type="match status" value="1"/>
</dbReference>
<dbReference type="SUPFAM" id="SSF55781">
    <property type="entry name" value="GAF domain-like"/>
    <property type="match status" value="1"/>
</dbReference>
<dbReference type="InterPro" id="IPR052016">
    <property type="entry name" value="Bact_Sigma-Reg"/>
</dbReference>
<dbReference type="PANTHER" id="PTHR43156">
    <property type="entry name" value="STAGE II SPORULATION PROTEIN E-RELATED"/>
    <property type="match status" value="1"/>
</dbReference>
<dbReference type="InterPro" id="IPR001932">
    <property type="entry name" value="PPM-type_phosphatase-like_dom"/>
</dbReference>
<keyword evidence="1" id="KW-0808">Transferase</keyword>
<evidence type="ECO:0000256" key="3">
    <source>
        <dbReference type="ARBA" id="ARBA00022801"/>
    </source>
</evidence>
<evidence type="ECO:0000256" key="5">
    <source>
        <dbReference type="SAM" id="Coils"/>
    </source>
</evidence>
<proteinExistence type="predicted"/>
<protein>
    <recommendedName>
        <fullName evidence="11">PAS domain S-box protein</fullName>
    </recommendedName>
</protein>
<evidence type="ECO:0000259" key="8">
    <source>
        <dbReference type="PROSITE" id="PS50113"/>
    </source>
</evidence>
<dbReference type="InterPro" id="IPR003018">
    <property type="entry name" value="GAF"/>
</dbReference>
<feature type="domain" description="PAC" evidence="8">
    <location>
        <begin position="205"/>
        <end position="258"/>
    </location>
</feature>
<dbReference type="EMBL" id="QNBD01000055">
    <property type="protein sequence ID" value="RKX72042.1"/>
    <property type="molecule type" value="Genomic_DNA"/>
</dbReference>
<dbReference type="InterPro" id="IPR001610">
    <property type="entry name" value="PAC"/>
</dbReference>
<evidence type="ECO:0000259" key="7">
    <source>
        <dbReference type="PROSITE" id="PS50112"/>
    </source>
</evidence>
<dbReference type="Proteomes" id="UP000271125">
    <property type="component" value="Unassembled WGS sequence"/>
</dbReference>
<dbReference type="GO" id="GO:0016301">
    <property type="term" value="F:kinase activity"/>
    <property type="evidence" value="ECO:0007669"/>
    <property type="project" value="UniProtKB-KW"/>
</dbReference>
<dbReference type="InterPro" id="IPR035965">
    <property type="entry name" value="PAS-like_dom_sf"/>
</dbReference>
<dbReference type="SMART" id="SM00091">
    <property type="entry name" value="PAS"/>
    <property type="match status" value="2"/>
</dbReference>
<evidence type="ECO:0000259" key="6">
    <source>
        <dbReference type="PROSITE" id="PS50110"/>
    </source>
</evidence>
<organism evidence="9 10">
    <name type="scientific">candidate division TA06 bacterium</name>
    <dbReference type="NCBI Taxonomy" id="2250710"/>
    <lineage>
        <taxon>Bacteria</taxon>
        <taxon>Bacteria division TA06</taxon>
    </lineage>
</organism>
<feature type="modified residue" description="4-aspartylphosphate" evidence="4">
    <location>
        <position position="54"/>
    </location>
</feature>
<feature type="domain" description="PAS" evidence="7">
    <location>
        <begin position="419"/>
        <end position="489"/>
    </location>
</feature>
<sequence length="810" mass="91568">MKKILVIDDQIESLVAIKDVLTSQISECEVFTAQSGPEGIKIAKKELPDTILLDIKMPEMDGFEVCKRLKTDEITKNIPIIIETGIYTDSETHIKALNLGADAFLTKPLDASKLIAQVNVMIRIKKSNRELQKQRNYFEALFNSAPAAIVSLDMNQNILDINPQFESIFGYSLNEIKGKNIDKYIVPKDKLSEAIKITEKVLQGETSKTESIRKRKDGSLVPVTIGLAPILVEGKQVGLYGIYRDITERKRGEQIQSVLYNIANAVHTTKEIDELLSLIRDYLSTIIDTTNFYVALYDKKTNTISLPYDVDEKDKFTSFPVGKTFTSYVIRTEKPLLATGEVQNNLVKSGEVELIGTPAKVWLGVPLKLRDEVIGVVAVQSYTDASLYTEKDVKILEFVSAQIATAIERKKAEKTLQIEKAYFEQLFESSPEAIVLVDNNSKLLKVNKGFTKMFGYTQDEVARKSIDDLIAPGTIHNEASRLTKDVAKGKDIAIETMRRCKNGNLINVSILGTPINIEGGQIAVYGIYRDITERKRAEEEREKLIKKLTEAKMIIEEKNENIISSIRYAKRIQKAILPVEKRMSAVLKDYFIIFKPRDIVSGDFYWFSKFDDRIFVAAIDCTGHGVPGAFMSMIGNSLLNKIVNENKIFNPAKILEQLHNGVRLSLKQEMGETDTFDGMDVCLCMIEKNRNKITFAGAKRPLYYIRNSELIEFKGDRKPIGGRQREVKRIFKNKEFTILKGSMLYLTTDGFADQSNPNGDKFGSKRLKKLLLNIHKYSLHKQEKALTKDLDSFQDGEPQRDDILVMGIRL</sequence>